<accession>A0ABS8WQR1</accession>
<protein>
    <recommendedName>
        <fullName evidence="1">Putative plant transposon protein domain-containing protein</fullName>
    </recommendedName>
</protein>
<dbReference type="EMBL" id="JACEIK010008978">
    <property type="protein sequence ID" value="MCE3051835.1"/>
    <property type="molecule type" value="Genomic_DNA"/>
</dbReference>
<sequence>MSLNRLLGTPHLDPQPFVDMVKKPPYRDIRHTLCGPNSIIWWRTLHQQFGYHVSLPYAHLSKEEQVWLKIVCACLVPEKHVTHVTREKVSLVYAPMIGMPINVGVLIKKVLKRARVKKDQNFGFGGLLTRFLHGHDIEEEEEADYKPAYDPKGIDVTKTKELRLRMNGLTEEHLQQLNIGYPLSKHSRALYRVGPGYEEPLDDDVAT</sequence>
<dbReference type="Pfam" id="PF20167">
    <property type="entry name" value="Transposase_32"/>
    <property type="match status" value="1"/>
</dbReference>
<gene>
    <name evidence="2" type="ORF">HAX54_050936</name>
</gene>
<evidence type="ECO:0000259" key="1">
    <source>
        <dbReference type="Pfam" id="PF20167"/>
    </source>
</evidence>
<feature type="domain" description="Putative plant transposon protein" evidence="1">
    <location>
        <begin position="3"/>
        <end position="134"/>
    </location>
</feature>
<name>A0ABS8WQR1_DATST</name>
<proteinExistence type="predicted"/>
<evidence type="ECO:0000313" key="3">
    <source>
        <dbReference type="Proteomes" id="UP000823775"/>
    </source>
</evidence>
<evidence type="ECO:0000313" key="2">
    <source>
        <dbReference type="EMBL" id="MCE3051835.1"/>
    </source>
</evidence>
<dbReference type="InterPro" id="IPR046796">
    <property type="entry name" value="Transposase_32_dom"/>
</dbReference>
<organism evidence="2 3">
    <name type="scientific">Datura stramonium</name>
    <name type="common">Jimsonweed</name>
    <name type="synonym">Common thornapple</name>
    <dbReference type="NCBI Taxonomy" id="4076"/>
    <lineage>
        <taxon>Eukaryota</taxon>
        <taxon>Viridiplantae</taxon>
        <taxon>Streptophyta</taxon>
        <taxon>Embryophyta</taxon>
        <taxon>Tracheophyta</taxon>
        <taxon>Spermatophyta</taxon>
        <taxon>Magnoliopsida</taxon>
        <taxon>eudicotyledons</taxon>
        <taxon>Gunneridae</taxon>
        <taxon>Pentapetalae</taxon>
        <taxon>asterids</taxon>
        <taxon>lamiids</taxon>
        <taxon>Solanales</taxon>
        <taxon>Solanaceae</taxon>
        <taxon>Solanoideae</taxon>
        <taxon>Datureae</taxon>
        <taxon>Datura</taxon>
    </lineage>
</organism>
<reference evidence="2 3" key="1">
    <citation type="journal article" date="2021" name="BMC Genomics">
        <title>Datura genome reveals duplications of psychoactive alkaloid biosynthetic genes and high mutation rate following tissue culture.</title>
        <authorList>
            <person name="Rajewski A."/>
            <person name="Carter-House D."/>
            <person name="Stajich J."/>
            <person name="Litt A."/>
        </authorList>
    </citation>
    <scope>NUCLEOTIDE SEQUENCE [LARGE SCALE GENOMIC DNA]</scope>
    <source>
        <strain evidence="2">AR-01</strain>
    </source>
</reference>
<comment type="caution">
    <text evidence="2">The sequence shown here is derived from an EMBL/GenBank/DDBJ whole genome shotgun (WGS) entry which is preliminary data.</text>
</comment>
<dbReference type="Proteomes" id="UP000823775">
    <property type="component" value="Unassembled WGS sequence"/>
</dbReference>
<keyword evidence="3" id="KW-1185">Reference proteome</keyword>